<feature type="transmembrane region" description="Helical" evidence="1">
    <location>
        <begin position="12"/>
        <end position="29"/>
    </location>
</feature>
<evidence type="ECO:0000313" key="2">
    <source>
        <dbReference type="EMBL" id="PXV57421.1"/>
    </source>
</evidence>
<evidence type="ECO:0000313" key="3">
    <source>
        <dbReference type="Proteomes" id="UP000247973"/>
    </source>
</evidence>
<keyword evidence="3" id="KW-1185">Reference proteome</keyword>
<reference evidence="2 3" key="1">
    <citation type="submission" date="2018-03" db="EMBL/GenBank/DDBJ databases">
        <title>Genomic Encyclopedia of Archaeal and Bacterial Type Strains, Phase II (KMG-II): from individual species to whole genera.</title>
        <authorList>
            <person name="Goeker M."/>
        </authorList>
    </citation>
    <scope>NUCLEOTIDE SEQUENCE [LARGE SCALE GENOMIC DNA]</scope>
    <source>
        <strain evidence="2 3">DSM 100214</strain>
    </source>
</reference>
<gene>
    <name evidence="2" type="ORF">CLV62_1525</name>
</gene>
<protein>
    <submittedName>
        <fullName evidence="2">Uncharacterized protein</fullName>
    </submittedName>
</protein>
<evidence type="ECO:0000256" key="1">
    <source>
        <dbReference type="SAM" id="Phobius"/>
    </source>
</evidence>
<organism evidence="2 3">
    <name type="scientific">Dysgonomonas alginatilytica</name>
    <dbReference type="NCBI Taxonomy" id="1605892"/>
    <lineage>
        <taxon>Bacteria</taxon>
        <taxon>Pseudomonadati</taxon>
        <taxon>Bacteroidota</taxon>
        <taxon>Bacteroidia</taxon>
        <taxon>Bacteroidales</taxon>
        <taxon>Dysgonomonadaceae</taxon>
        <taxon>Dysgonomonas</taxon>
    </lineage>
</organism>
<dbReference type="EMBL" id="QICL01000052">
    <property type="protein sequence ID" value="PXV57421.1"/>
    <property type="molecule type" value="Genomic_DNA"/>
</dbReference>
<keyword evidence="1" id="KW-0472">Membrane</keyword>
<sequence length="53" mass="6121">MKRRIKIKRSTIERAIYMLIVIGLVIYGLKDSEVSVKLIHAVMEAFSILFNIV</sequence>
<name>A0A2V3PJG8_9BACT</name>
<accession>A0A2V3PJG8</accession>
<dbReference type="Proteomes" id="UP000247973">
    <property type="component" value="Unassembled WGS sequence"/>
</dbReference>
<dbReference type="RefSeq" id="WP_170120122.1">
    <property type="nucleotide sequence ID" value="NZ_QICL01000052.1"/>
</dbReference>
<dbReference type="AlphaFoldDB" id="A0A2V3PJG8"/>
<comment type="caution">
    <text evidence="2">The sequence shown here is derived from an EMBL/GenBank/DDBJ whole genome shotgun (WGS) entry which is preliminary data.</text>
</comment>
<proteinExistence type="predicted"/>
<keyword evidence="1" id="KW-1133">Transmembrane helix</keyword>
<keyword evidence="1" id="KW-0812">Transmembrane</keyword>